<accession>L7TND0</accession>
<dbReference type="EMBL" id="KC117376">
    <property type="protein sequence ID" value="AGC34362.1"/>
    <property type="molecule type" value="Genomic_DNA"/>
</dbReference>
<evidence type="ECO:0000313" key="2">
    <source>
        <dbReference type="Proteomes" id="UP000011138"/>
    </source>
</evidence>
<gene>
    <name evidence="1" type="primary">95</name>
    <name evidence="1" type="ORF">HSTV2_95</name>
</gene>
<dbReference type="Proteomes" id="UP000011138">
    <property type="component" value="Segment"/>
</dbReference>
<reference evidence="1 2" key="1">
    <citation type="journal article" date="2013" name="J. Virol.">
        <title>Insights into head-tailed viruses infecting extremely halophilic archaea.</title>
        <authorList>
            <person name="Pietila M.K."/>
            <person name="Laurinmaki P."/>
            <person name="Russell D.A."/>
            <person name="Ko C.C."/>
            <person name="Jacobs-Sera D."/>
            <person name="Butcher S.J."/>
            <person name="Bamford D.H."/>
            <person name="Hendrix R.W."/>
        </authorList>
    </citation>
    <scope>NUCLEOTIDE SEQUENCE [LARGE SCALE GENOMIC DNA]</scope>
</reference>
<proteinExistence type="predicted"/>
<protein>
    <submittedName>
        <fullName evidence="1">Uncharacterized protein</fullName>
    </submittedName>
</protein>
<name>L7TND0_9CAUD</name>
<evidence type="ECO:0000313" key="1">
    <source>
        <dbReference type="EMBL" id="AGC34362.1"/>
    </source>
</evidence>
<dbReference type="KEGG" id="vg:14477232"/>
<dbReference type="OrthoDB" id="36065at10239"/>
<dbReference type="GeneID" id="14477232"/>
<keyword evidence="2" id="KW-1185">Reference proteome</keyword>
<dbReference type="RefSeq" id="YP_007379173.1">
    <property type="nucleotide sequence ID" value="NC_020159.1"/>
</dbReference>
<organism evidence="1 2">
    <name type="scientific">Halorubrum sodomense tailed virus 2</name>
    <dbReference type="NCBI Taxonomy" id="1262527"/>
    <lineage>
        <taxon>Viruses</taxon>
        <taxon>Duplodnaviria</taxon>
        <taxon>Heunggongvirae</taxon>
        <taxon>Uroviricota</taxon>
        <taxon>Caudoviricetes</taxon>
        <taxon>Thumleimavirales</taxon>
        <taxon>Hafunaviridae</taxon>
        <taxon>Mincapvirus</taxon>
        <taxon>Mincapvirus eilatense</taxon>
        <taxon>Mincapvirus HSTV2</taxon>
    </lineage>
</organism>
<sequence>MTTTDDPEVFRERWHDHVDDLEGLKQTLHPDDWDELDEAIDSLHDIVDDAADDYSEN</sequence>